<dbReference type="InterPro" id="IPR014476">
    <property type="entry name" value="AHL15-29"/>
</dbReference>
<keyword evidence="8" id="KW-1185">Reference proteome</keyword>
<dbReference type="CDD" id="cd11378">
    <property type="entry name" value="DUF296"/>
    <property type="match status" value="1"/>
</dbReference>
<proteinExistence type="predicted"/>
<evidence type="ECO:0000256" key="3">
    <source>
        <dbReference type="ARBA" id="ARBA00023125"/>
    </source>
</evidence>
<feature type="domain" description="PPC" evidence="6">
    <location>
        <begin position="189"/>
        <end position="324"/>
    </location>
</feature>
<dbReference type="Pfam" id="PF03479">
    <property type="entry name" value="PCC"/>
    <property type="match status" value="1"/>
</dbReference>
<organism evidence="7 8">
    <name type="scientific">Anisodus tanguticus</name>
    <dbReference type="NCBI Taxonomy" id="243964"/>
    <lineage>
        <taxon>Eukaryota</taxon>
        <taxon>Viridiplantae</taxon>
        <taxon>Streptophyta</taxon>
        <taxon>Embryophyta</taxon>
        <taxon>Tracheophyta</taxon>
        <taxon>Spermatophyta</taxon>
        <taxon>Magnoliopsida</taxon>
        <taxon>eudicotyledons</taxon>
        <taxon>Gunneridae</taxon>
        <taxon>Pentapetalae</taxon>
        <taxon>asterids</taxon>
        <taxon>lamiids</taxon>
        <taxon>Solanales</taxon>
        <taxon>Solanaceae</taxon>
        <taxon>Solanoideae</taxon>
        <taxon>Hyoscyameae</taxon>
        <taxon>Anisodus</taxon>
    </lineage>
</organism>
<dbReference type="EMBL" id="JAVYJV010000010">
    <property type="protein sequence ID" value="KAK4361553.1"/>
    <property type="molecule type" value="Genomic_DNA"/>
</dbReference>
<evidence type="ECO:0000313" key="8">
    <source>
        <dbReference type="Proteomes" id="UP001291623"/>
    </source>
</evidence>
<evidence type="ECO:0000256" key="5">
    <source>
        <dbReference type="SAM" id="MobiDB-lite"/>
    </source>
</evidence>
<evidence type="ECO:0000256" key="1">
    <source>
        <dbReference type="ARBA" id="ARBA00004123"/>
    </source>
</evidence>
<name>A0AAE1V9G0_9SOLA</name>
<dbReference type="SUPFAM" id="SSF117856">
    <property type="entry name" value="AF0104/ALDC/Ptd012-like"/>
    <property type="match status" value="1"/>
</dbReference>
<dbReference type="Proteomes" id="UP001291623">
    <property type="component" value="Unassembled WGS sequence"/>
</dbReference>
<keyword evidence="4" id="KW-0804">Transcription</keyword>
<dbReference type="InterPro" id="IPR005175">
    <property type="entry name" value="PPC_dom"/>
</dbReference>
<dbReference type="PROSITE" id="PS51742">
    <property type="entry name" value="PPC"/>
    <property type="match status" value="1"/>
</dbReference>
<accession>A0AAE1V9G0</accession>
<evidence type="ECO:0000259" key="6">
    <source>
        <dbReference type="PROSITE" id="PS51742"/>
    </source>
</evidence>
<dbReference type="PANTHER" id="PTHR31100">
    <property type="entry name" value="AT-HOOK MOTIF NUCLEAR-LOCALIZED PROTEIN 15"/>
    <property type="match status" value="1"/>
</dbReference>
<feature type="region of interest" description="Disordered" evidence="5">
    <location>
        <begin position="314"/>
        <end position="391"/>
    </location>
</feature>
<dbReference type="PANTHER" id="PTHR31100:SF3">
    <property type="entry name" value="AT-HOOK MOTIF NUCLEAR-LOCALIZED PROTEIN 20"/>
    <property type="match status" value="1"/>
</dbReference>
<keyword evidence="2" id="KW-0805">Transcription regulation</keyword>
<dbReference type="Gene3D" id="3.30.1330.80">
    <property type="entry name" value="Hypothetical protein, similar to alpha- acetolactate decarboxylase, domain 2"/>
    <property type="match status" value="1"/>
</dbReference>
<feature type="region of interest" description="Disordered" evidence="5">
    <location>
        <begin position="134"/>
        <end position="188"/>
    </location>
</feature>
<dbReference type="AlphaFoldDB" id="A0AAE1V9G0"/>
<reference evidence="7" key="1">
    <citation type="submission" date="2023-12" db="EMBL/GenBank/DDBJ databases">
        <title>Genome assembly of Anisodus tanguticus.</title>
        <authorList>
            <person name="Wang Y.-J."/>
        </authorList>
    </citation>
    <scope>NUCLEOTIDE SEQUENCE</scope>
    <source>
        <strain evidence="7">KB-2021</strain>
        <tissue evidence="7">Leaf</tissue>
    </source>
</reference>
<evidence type="ECO:0000313" key="7">
    <source>
        <dbReference type="EMBL" id="KAK4361553.1"/>
    </source>
</evidence>
<protein>
    <recommendedName>
        <fullName evidence="6">PPC domain-containing protein</fullName>
    </recommendedName>
</protein>
<dbReference type="GO" id="GO:0003700">
    <property type="term" value="F:DNA-binding transcription factor activity"/>
    <property type="evidence" value="ECO:0007669"/>
    <property type="project" value="TreeGrafter"/>
</dbReference>
<gene>
    <name evidence="7" type="ORF">RND71_020505</name>
</gene>
<evidence type="ECO:0000256" key="4">
    <source>
        <dbReference type="ARBA" id="ARBA00023163"/>
    </source>
</evidence>
<comment type="caution">
    <text evidence="7">The sequence shown here is derived from an EMBL/GenBank/DDBJ whole genome shotgun (WGS) entry which is preliminary data.</text>
</comment>
<dbReference type="GO" id="GO:0005634">
    <property type="term" value="C:nucleus"/>
    <property type="evidence" value="ECO:0007669"/>
    <property type="project" value="UniProtKB-SubCell"/>
</dbReference>
<keyword evidence="3" id="KW-0238">DNA-binding</keyword>
<evidence type="ECO:0000256" key="2">
    <source>
        <dbReference type="ARBA" id="ARBA00023015"/>
    </source>
</evidence>
<sequence length="391" mass="41982">MSKIMSSDTSNNTLAKQKTLKSECIRNLKNTKGSGFWCLARGRKSEKQSGFEDFGRRIGNGPWYHEHVQVSLVAKVLFKLSKTSKNLEFELIFLVDFVLQFVILANWWGGQVGSSGLEPGSCPPMLLTKQLSVNESGSSGENQEDNDRENGDHEPKEGAVEVGNRRPRGRPPGSKNKPKPPIFVTRDSPNALRSHVMEVAGGTDVADSIAQFARRRQRGVCVLSGNGSVANVTLRQPSAPGAVVLQGIFEILSLTGAFLPGPAPPGLTGLTVYLAGGQGQVVGGSVVGPLIAAGPVMIIAATFSNATYERLPLEEEEEAGGDRSDQSPLPAENSPPALGSSGGRQQQQHQQQHELPDPSSMPIYNFTPNLLPNGGQLNHDAYTWANPRPPY</sequence>
<dbReference type="GO" id="GO:0003680">
    <property type="term" value="F:minor groove of adenine-thymine-rich DNA binding"/>
    <property type="evidence" value="ECO:0007669"/>
    <property type="project" value="InterPro"/>
</dbReference>
<dbReference type="FunFam" id="3.30.1330.80:FF:000001">
    <property type="entry name" value="AT-hook motif nuclear-localized protein"/>
    <property type="match status" value="1"/>
</dbReference>
<comment type="subcellular location">
    <subcellularLocation>
        <location evidence="1">Nucleus</location>
    </subcellularLocation>
</comment>
<feature type="compositionally biased region" description="Basic and acidic residues" evidence="5">
    <location>
        <begin position="148"/>
        <end position="159"/>
    </location>
</feature>